<dbReference type="SMART" id="SM00483">
    <property type="entry name" value="POLXc"/>
    <property type="match status" value="1"/>
</dbReference>
<comment type="similarity">
    <text evidence="3">Belongs to the DNA polymerase type-X family.</text>
</comment>
<dbReference type="Gene3D" id="1.10.150.20">
    <property type="entry name" value="5' to 3' exonuclease, C-terminal subdomain"/>
    <property type="match status" value="1"/>
</dbReference>
<dbReference type="Gene3D" id="1.10.150.110">
    <property type="entry name" value="DNA polymerase beta, N-terminal domain-like"/>
    <property type="match status" value="1"/>
</dbReference>
<feature type="chain" id="PRO_5003637381" description="DNA polymerase" evidence="5">
    <location>
        <begin position="29"/>
        <end position="549"/>
    </location>
</feature>
<dbReference type="GO" id="GO:0003887">
    <property type="term" value="F:DNA-directed DNA polymerase activity"/>
    <property type="evidence" value="ECO:0007669"/>
    <property type="project" value="UniProtKB-UniRule"/>
</dbReference>
<comment type="function">
    <text evidence="3">DNA polymerase that functions in several pathways of DNA repair. Involved in base excision repair (BER) responsible for repair of lesions that give rise to abasic (AP) sites in DNA. Also contributes to DNA double-strand break repair by non-homologous end joining and homologous recombination. Has both template-dependent and template-independent (terminal transferase) DNA polymerase activities. Has also a 5'-deoxyribose-5-phosphate lyase (dRP lyase) activity.</text>
</comment>
<keyword evidence="5" id="KW-0732">Signal</keyword>
<dbReference type="InterPro" id="IPR022312">
    <property type="entry name" value="DNA_pol_X"/>
</dbReference>
<keyword evidence="8" id="KW-1185">Reference proteome</keyword>
<dbReference type="InterPro" id="IPR027421">
    <property type="entry name" value="DNA_pol_lamdba_lyase_dom_sf"/>
</dbReference>
<dbReference type="PRINTS" id="PR00869">
    <property type="entry name" value="DNAPOLX"/>
</dbReference>
<dbReference type="eggNOG" id="KOG2534">
    <property type="taxonomic scope" value="Eukaryota"/>
</dbReference>
<dbReference type="AlphaFoldDB" id="I0YX50"/>
<feature type="region of interest" description="Disordered" evidence="4">
    <location>
        <begin position="503"/>
        <end position="523"/>
    </location>
</feature>
<feature type="signal peptide" evidence="5">
    <location>
        <begin position="1"/>
        <end position="28"/>
    </location>
</feature>
<keyword evidence="3" id="KW-0539">Nucleus</keyword>
<dbReference type="PANTHER" id="PTHR11276:SF28">
    <property type="entry name" value="DNA POLYMERASE LAMBDA"/>
    <property type="match status" value="1"/>
</dbReference>
<dbReference type="Proteomes" id="UP000007264">
    <property type="component" value="Unassembled WGS sequence"/>
</dbReference>
<comment type="caution">
    <text evidence="7">The sequence shown here is derived from an EMBL/GenBank/DDBJ whole genome shotgun (WGS) entry which is preliminary data.</text>
</comment>
<proteinExistence type="inferred from homology"/>
<dbReference type="Pfam" id="PF10391">
    <property type="entry name" value="DNA_pol_lambd_f"/>
    <property type="match status" value="1"/>
</dbReference>
<comment type="catalytic activity">
    <reaction evidence="3">
        <text>DNA(n) + a 2'-deoxyribonucleoside 5'-triphosphate = DNA(n+1) + diphosphate</text>
        <dbReference type="Rhea" id="RHEA:22508"/>
        <dbReference type="Rhea" id="RHEA-COMP:17339"/>
        <dbReference type="Rhea" id="RHEA-COMP:17340"/>
        <dbReference type="ChEBI" id="CHEBI:33019"/>
        <dbReference type="ChEBI" id="CHEBI:61560"/>
        <dbReference type="ChEBI" id="CHEBI:173112"/>
        <dbReference type="EC" id="2.7.7.7"/>
    </reaction>
</comment>
<dbReference type="GeneID" id="17040957"/>
<dbReference type="GO" id="GO:0046872">
    <property type="term" value="F:metal ion binding"/>
    <property type="evidence" value="ECO:0007669"/>
    <property type="project" value="UniProtKB-UniRule"/>
</dbReference>
<keyword evidence="3" id="KW-0234">DNA repair</keyword>
<keyword evidence="3" id="KW-0227">DNA damage</keyword>
<dbReference type="GO" id="GO:0003677">
    <property type="term" value="F:DNA binding"/>
    <property type="evidence" value="ECO:0007669"/>
    <property type="project" value="UniProtKB-UniRule"/>
</dbReference>
<feature type="domain" description="DNA-directed DNA polymerase X" evidence="6">
    <location>
        <begin position="121"/>
        <end position="547"/>
    </location>
</feature>
<dbReference type="STRING" id="574566.I0YX50"/>
<accession>I0YX50</accession>
<dbReference type="EMBL" id="AGSI01000008">
    <property type="protein sequence ID" value="EIE22969.1"/>
    <property type="molecule type" value="Genomic_DNA"/>
</dbReference>
<dbReference type="Gene3D" id="3.30.460.10">
    <property type="entry name" value="Beta Polymerase, domain 2"/>
    <property type="match status" value="1"/>
</dbReference>
<reference evidence="7 8" key="1">
    <citation type="journal article" date="2012" name="Genome Biol.">
        <title>The genome of the polar eukaryotic microalga coccomyxa subellipsoidea reveals traits of cold adaptation.</title>
        <authorList>
            <person name="Blanc G."/>
            <person name="Agarkova I."/>
            <person name="Grimwood J."/>
            <person name="Kuo A."/>
            <person name="Brueggeman A."/>
            <person name="Dunigan D."/>
            <person name="Gurnon J."/>
            <person name="Ladunga I."/>
            <person name="Lindquist E."/>
            <person name="Lucas S."/>
            <person name="Pangilinan J."/>
            <person name="Proschold T."/>
            <person name="Salamov A."/>
            <person name="Schmutz J."/>
            <person name="Weeks D."/>
            <person name="Yamada T."/>
            <person name="Claverie J.M."/>
            <person name="Grigoriev I."/>
            <person name="Van Etten J."/>
            <person name="Lomsadze A."/>
            <person name="Borodovsky M."/>
        </authorList>
    </citation>
    <scope>NUCLEOTIDE SEQUENCE [LARGE SCALE GENOMIC DNA]</scope>
    <source>
        <strain evidence="7 8">C-169</strain>
    </source>
</reference>
<evidence type="ECO:0000259" key="6">
    <source>
        <dbReference type="SMART" id="SM00483"/>
    </source>
</evidence>
<evidence type="ECO:0000256" key="2">
    <source>
        <dbReference type="ARBA" id="ARBA00022695"/>
    </source>
</evidence>
<evidence type="ECO:0000256" key="1">
    <source>
        <dbReference type="ARBA" id="ARBA00022679"/>
    </source>
</evidence>
<gene>
    <name evidence="7" type="ORF">COCSUDRAFT_41973</name>
</gene>
<dbReference type="SUPFAM" id="SSF81585">
    <property type="entry name" value="PsbU/PolX domain-like"/>
    <property type="match status" value="1"/>
</dbReference>
<dbReference type="PRINTS" id="PR00870">
    <property type="entry name" value="DNAPOLXBETA"/>
</dbReference>
<evidence type="ECO:0000256" key="3">
    <source>
        <dbReference type="RuleBase" id="RU366014"/>
    </source>
</evidence>
<dbReference type="GO" id="GO:0005634">
    <property type="term" value="C:nucleus"/>
    <property type="evidence" value="ECO:0007669"/>
    <property type="project" value="UniProtKB-SubCell"/>
</dbReference>
<evidence type="ECO:0000313" key="8">
    <source>
        <dbReference type="Proteomes" id="UP000007264"/>
    </source>
</evidence>
<dbReference type="GO" id="GO:0006303">
    <property type="term" value="P:double-strand break repair via nonhomologous end joining"/>
    <property type="evidence" value="ECO:0007669"/>
    <property type="project" value="TreeGrafter"/>
</dbReference>
<dbReference type="RefSeq" id="XP_005647513.1">
    <property type="nucleotide sequence ID" value="XM_005647456.1"/>
</dbReference>
<dbReference type="EC" id="2.7.7.7" evidence="3"/>
<keyword evidence="1 3" id="KW-0808">Transferase</keyword>
<evidence type="ECO:0000313" key="7">
    <source>
        <dbReference type="EMBL" id="EIE22969.1"/>
    </source>
</evidence>
<organism evidence="7 8">
    <name type="scientific">Coccomyxa subellipsoidea (strain C-169)</name>
    <name type="common">Green microalga</name>
    <dbReference type="NCBI Taxonomy" id="574566"/>
    <lineage>
        <taxon>Eukaryota</taxon>
        <taxon>Viridiplantae</taxon>
        <taxon>Chlorophyta</taxon>
        <taxon>core chlorophytes</taxon>
        <taxon>Trebouxiophyceae</taxon>
        <taxon>Trebouxiophyceae incertae sedis</taxon>
        <taxon>Coccomyxaceae</taxon>
        <taxon>Coccomyxa</taxon>
        <taxon>Coccomyxa subellipsoidea</taxon>
    </lineage>
</organism>
<sequence>MVASFLAFLNLWLPTLLCFSSLMPLAAGDSRGIEKSFERMPEVCRIQALNDPGLTHVIVGDKLEGLQGFQPPKRAKIVQARGPMRKYKKWLGHWRPEYDHIKTESELMLMAAYDERNDERVGNGAIVKALVEMEKYWDALEGDFVREVADPGPDEPPTRTQQNVNHKSLGFARAASAVRACAFKIEPGTRPEDLKNQLPFVGGARAVQICEIAATGTTLELEQHRAGVQVYSSPDANGQRKMYEHAVGSVARRQFKKLPGVGSATAKRWYDLGLRTLDDVAEAAKPGGPLAIGGVAPLTVAQAFSVAHRGDLLETCTEDDVDEMRREVLDALTTVAGNGWVLQIVGGAARGLASHDADFVVSNKETSTEGIGNLLYDELCARGRLFPKSEAMCLTQSSRMPTHLQSMREEVSRKQTASFFTLHNLSADRHDHIFGNYLTEAGKVRRLDVIIAPPQERAACILGWTGSRQYLRFLRQYAADRGMHLNSHRIMRRVGNTAIVVPDEGPPLDRDGTPRWPPGWGSGRTVETEADIFELLGLPYRPPHERNAP</sequence>
<evidence type="ECO:0000256" key="4">
    <source>
        <dbReference type="SAM" id="MobiDB-lite"/>
    </source>
</evidence>
<keyword evidence="2 3" id="KW-0548">Nucleotidyltransferase</keyword>
<keyword evidence="3" id="KW-0239">DNA-directed DNA polymerase</keyword>
<dbReference type="InterPro" id="IPR037160">
    <property type="entry name" value="DNA_Pol_thumb_sf"/>
</dbReference>
<evidence type="ECO:0000256" key="5">
    <source>
        <dbReference type="SAM" id="SignalP"/>
    </source>
</evidence>
<dbReference type="Pfam" id="PF14791">
    <property type="entry name" value="DNA_pol_B_thumb"/>
    <property type="match status" value="1"/>
</dbReference>
<dbReference type="PANTHER" id="PTHR11276">
    <property type="entry name" value="DNA POLYMERASE TYPE-X FAMILY MEMBER"/>
    <property type="match status" value="1"/>
</dbReference>
<dbReference type="InterPro" id="IPR002008">
    <property type="entry name" value="DNA_pol_X_beta-like"/>
</dbReference>
<dbReference type="InterPro" id="IPR018944">
    <property type="entry name" value="DNA_pol_lambd_fingers_domain"/>
</dbReference>
<name>I0YX50_COCSC</name>
<dbReference type="InterPro" id="IPR043519">
    <property type="entry name" value="NT_sf"/>
</dbReference>
<dbReference type="Gene3D" id="3.30.210.10">
    <property type="entry name" value="DNA polymerase, thumb domain"/>
    <property type="match status" value="1"/>
</dbReference>
<protein>
    <recommendedName>
        <fullName evidence="3">DNA polymerase</fullName>
        <ecNumber evidence="3">2.7.7.7</ecNumber>
    </recommendedName>
</protein>
<comment type="subcellular location">
    <subcellularLocation>
        <location evidence="3">Nucleus</location>
    </subcellularLocation>
</comment>
<dbReference type="SUPFAM" id="SSF81301">
    <property type="entry name" value="Nucleotidyltransferase"/>
    <property type="match status" value="1"/>
</dbReference>
<dbReference type="InterPro" id="IPR029398">
    <property type="entry name" value="PolB_thumb"/>
</dbReference>
<dbReference type="OrthoDB" id="205514at2759"/>
<dbReference type="KEGG" id="csl:COCSUDRAFT_41973"/>
<dbReference type="InterPro" id="IPR002054">
    <property type="entry name" value="DNA-dir_DNA_pol_X"/>
</dbReference>